<gene>
    <name evidence="1" type="ORF">KUV31_13055</name>
</gene>
<dbReference type="Proteomes" id="UP000824927">
    <property type="component" value="Unassembled WGS sequence"/>
</dbReference>
<proteinExistence type="predicted"/>
<evidence type="ECO:0000313" key="2">
    <source>
        <dbReference type="Proteomes" id="UP000824927"/>
    </source>
</evidence>
<reference evidence="1" key="1">
    <citation type="submission" date="2021-06" db="EMBL/GenBank/DDBJ databases">
        <title>50 bacteria genomes isolated from Dapeng, Shenzhen, China.</title>
        <authorList>
            <person name="Zheng W."/>
            <person name="Yu S."/>
            <person name="Huang Y."/>
        </authorList>
    </citation>
    <scope>NUCLEOTIDE SEQUENCE</scope>
    <source>
        <strain evidence="1">DP4N28-2</strain>
    </source>
</reference>
<protein>
    <submittedName>
        <fullName evidence="1">Uncharacterized protein</fullName>
    </submittedName>
</protein>
<evidence type="ECO:0000313" key="1">
    <source>
        <dbReference type="EMBL" id="MBY6219270.1"/>
    </source>
</evidence>
<dbReference type="EMBL" id="JAHVKP010000001">
    <property type="protein sequence ID" value="MBY6219270.1"/>
    <property type="molecule type" value="Genomic_DNA"/>
</dbReference>
<organism evidence="1 2">
    <name type="scientific">Qipengyuania aquimaris</name>
    <dbReference type="NCBI Taxonomy" id="255984"/>
    <lineage>
        <taxon>Bacteria</taxon>
        <taxon>Pseudomonadati</taxon>
        <taxon>Pseudomonadota</taxon>
        <taxon>Alphaproteobacteria</taxon>
        <taxon>Sphingomonadales</taxon>
        <taxon>Erythrobacteraceae</taxon>
        <taxon>Qipengyuania</taxon>
    </lineage>
</organism>
<accession>A0A9Q3S3S5</accession>
<comment type="caution">
    <text evidence="1">The sequence shown here is derived from an EMBL/GenBank/DDBJ whole genome shotgun (WGS) entry which is preliminary data.</text>
</comment>
<name>A0A9Q3S3S5_9SPHN</name>
<sequence length="131" mass="13915">MPPALLQFLGSLAAILVLAAIAWGLKLGPERKLANEEDTRAAAAEAVDGFVATDIARARDGRAALLADHGGRILLLRSHGTHMAGRVLTREASAQITDGALLVDTGERRYGAVRLELDDPQAWVKRIEAIG</sequence>
<dbReference type="AlphaFoldDB" id="A0A9Q3S3S5"/>